<protein>
    <recommendedName>
        <fullName evidence="1">USP domain-containing protein</fullName>
    </recommendedName>
</protein>
<proteinExistence type="predicted"/>
<dbReference type="HOGENOM" id="CLU_2597167_0_0_1"/>
<evidence type="ECO:0000259" key="1">
    <source>
        <dbReference type="PROSITE" id="PS50235"/>
    </source>
</evidence>
<dbReference type="GO" id="GO:0016579">
    <property type="term" value="P:protein deubiquitination"/>
    <property type="evidence" value="ECO:0007669"/>
    <property type="project" value="InterPro"/>
</dbReference>
<accession>I1QLN7</accession>
<dbReference type="Gramene" id="ORGLA08G0233800.1">
    <property type="protein sequence ID" value="ORGLA08G0233800.1"/>
    <property type="gene ID" value="ORGLA08G0233800"/>
</dbReference>
<evidence type="ECO:0000313" key="3">
    <source>
        <dbReference type="Proteomes" id="UP000007306"/>
    </source>
</evidence>
<keyword evidence="3" id="KW-1185">Reference proteome</keyword>
<reference evidence="3" key="2">
    <citation type="submission" date="2018-04" db="EMBL/GenBank/DDBJ databases">
        <title>OglaRS2 (Oryza glaberrima Reference Sequence Version 2).</title>
        <authorList>
            <person name="Zhang J."/>
            <person name="Kudrna D."/>
            <person name="Lee S."/>
            <person name="Talag J."/>
            <person name="Rajasekar S."/>
            <person name="Wing R.A."/>
        </authorList>
    </citation>
    <scope>NUCLEOTIDE SEQUENCE [LARGE SCALE GENOMIC DNA]</scope>
    <source>
        <strain evidence="3">cv. IRGC 96717</strain>
    </source>
</reference>
<dbReference type="SUPFAM" id="SSF54001">
    <property type="entry name" value="Cysteine proteinases"/>
    <property type="match status" value="1"/>
</dbReference>
<dbReference type="EnsemblPlants" id="ORGLA08G0233800.1">
    <property type="protein sequence ID" value="ORGLA08G0233800.1"/>
    <property type="gene ID" value="ORGLA08G0233800"/>
</dbReference>
<dbReference type="AlphaFoldDB" id="I1QLN7"/>
<dbReference type="STRING" id="4538.I1QLN7"/>
<dbReference type="InterPro" id="IPR028889">
    <property type="entry name" value="USP"/>
</dbReference>
<sequence length="80" mass="9054">LSLIFSSEDKFSSRYRLVGVIENRGLSIDIGQCVAYVRANNQQQGGSSSWYCATDDDIKEISLEVLKCEAYLLFYERMGC</sequence>
<reference evidence="2" key="1">
    <citation type="submission" date="2015-06" db="UniProtKB">
        <authorList>
            <consortium name="EnsemblPlants"/>
        </authorList>
    </citation>
    <scope>IDENTIFICATION</scope>
</reference>
<name>I1QLN7_ORYGL</name>
<dbReference type="OMA" id="VLDCEAY"/>
<dbReference type="GO" id="GO:0004843">
    <property type="term" value="F:cysteine-type deubiquitinase activity"/>
    <property type="evidence" value="ECO:0007669"/>
    <property type="project" value="InterPro"/>
</dbReference>
<organism evidence="2 3">
    <name type="scientific">Oryza glaberrima</name>
    <name type="common">African rice</name>
    <dbReference type="NCBI Taxonomy" id="4538"/>
    <lineage>
        <taxon>Eukaryota</taxon>
        <taxon>Viridiplantae</taxon>
        <taxon>Streptophyta</taxon>
        <taxon>Embryophyta</taxon>
        <taxon>Tracheophyta</taxon>
        <taxon>Spermatophyta</taxon>
        <taxon>Magnoliopsida</taxon>
        <taxon>Liliopsida</taxon>
        <taxon>Poales</taxon>
        <taxon>Poaceae</taxon>
        <taxon>BOP clade</taxon>
        <taxon>Oryzoideae</taxon>
        <taxon>Oryzeae</taxon>
        <taxon>Oryzinae</taxon>
        <taxon>Oryza</taxon>
    </lineage>
</organism>
<dbReference type="Pfam" id="PF00443">
    <property type="entry name" value="UCH"/>
    <property type="match status" value="1"/>
</dbReference>
<dbReference type="InterPro" id="IPR001394">
    <property type="entry name" value="Peptidase_C19_UCH"/>
</dbReference>
<dbReference type="InterPro" id="IPR038765">
    <property type="entry name" value="Papain-like_cys_pep_sf"/>
</dbReference>
<evidence type="ECO:0000313" key="2">
    <source>
        <dbReference type="EnsemblPlants" id="ORGLA08G0233800.1"/>
    </source>
</evidence>
<dbReference type="PROSITE" id="PS50235">
    <property type="entry name" value="USP_3"/>
    <property type="match status" value="1"/>
</dbReference>
<feature type="domain" description="USP" evidence="1">
    <location>
        <begin position="1"/>
        <end position="78"/>
    </location>
</feature>
<dbReference type="Proteomes" id="UP000007306">
    <property type="component" value="Unassembled WGS sequence"/>
</dbReference>
<dbReference type="Gene3D" id="3.90.70.10">
    <property type="entry name" value="Cysteine proteinases"/>
    <property type="match status" value="1"/>
</dbReference>